<comment type="caution">
    <text evidence="7">The sequence shown here is derived from an EMBL/GenBank/DDBJ whole genome shotgun (WGS) entry which is preliminary data.</text>
</comment>
<proteinExistence type="inferred from homology"/>
<keyword evidence="4 6" id="KW-1133">Transmembrane helix</keyword>
<evidence type="ECO:0000256" key="5">
    <source>
        <dbReference type="ARBA" id="ARBA00023136"/>
    </source>
</evidence>
<dbReference type="Pfam" id="PF03647">
    <property type="entry name" value="Tmemb_14"/>
    <property type="match status" value="1"/>
</dbReference>
<reference evidence="7" key="1">
    <citation type="submission" date="2023-06" db="EMBL/GenBank/DDBJ databases">
        <title>Genome-scale phylogeny and comparative genomics of the fungal order Sordariales.</title>
        <authorList>
            <consortium name="Lawrence Berkeley National Laboratory"/>
            <person name="Hensen N."/>
            <person name="Bonometti L."/>
            <person name="Westerberg I."/>
            <person name="Brannstrom I.O."/>
            <person name="Guillou S."/>
            <person name="Cros-Aarteil S."/>
            <person name="Calhoun S."/>
            <person name="Haridas S."/>
            <person name="Kuo A."/>
            <person name="Mondo S."/>
            <person name="Pangilinan J."/>
            <person name="Riley R."/>
            <person name="LaButti K."/>
            <person name="Andreopoulos B."/>
            <person name="Lipzen A."/>
            <person name="Chen C."/>
            <person name="Yanf M."/>
            <person name="Daum C."/>
            <person name="Ng V."/>
            <person name="Clum A."/>
            <person name="Steindorff A."/>
            <person name="Ohm R."/>
            <person name="Martin F."/>
            <person name="Silar P."/>
            <person name="Natvig D."/>
            <person name="Lalanne C."/>
            <person name="Gautier V."/>
            <person name="Ament-velasquez S.L."/>
            <person name="Kruys A."/>
            <person name="Hutchinson M.I."/>
            <person name="Powell A.J."/>
            <person name="Barry K."/>
            <person name="Miller A.N."/>
            <person name="Grigoriev I.V."/>
            <person name="Debuchy R."/>
            <person name="Gladieux P."/>
            <person name="Thoren M.H."/>
            <person name="Johannesson H."/>
        </authorList>
    </citation>
    <scope>NUCLEOTIDE SEQUENCE</scope>
    <source>
        <strain evidence="7">SMH3187-1</strain>
    </source>
</reference>
<evidence type="ECO:0000256" key="4">
    <source>
        <dbReference type="ARBA" id="ARBA00022989"/>
    </source>
</evidence>
<evidence type="ECO:0000313" key="7">
    <source>
        <dbReference type="EMBL" id="KAK0746039.1"/>
    </source>
</evidence>
<sequence>MGLELPAYVLAALTAGGGIVGFVKTRSKPSIIAGVSVGLLYGLGGLRIQNAEPLGVELALLASVVLGGSSIPRALKGRKPIPVALSALATYGMFVFGDEFRRGL</sequence>
<name>A0AA40K4X2_9PEZI</name>
<keyword evidence="8" id="KW-1185">Reference proteome</keyword>
<dbReference type="Proteomes" id="UP001172155">
    <property type="component" value="Unassembled WGS sequence"/>
</dbReference>
<feature type="transmembrane region" description="Helical" evidence="6">
    <location>
        <begin position="6"/>
        <end position="23"/>
    </location>
</feature>
<evidence type="ECO:0000256" key="6">
    <source>
        <dbReference type="SAM" id="Phobius"/>
    </source>
</evidence>
<dbReference type="PANTHER" id="PTHR12668:SF15">
    <property type="entry name" value="UPF0136 DOMAIN PROTEIN (AFU_ORTHOLOGUE AFUA_1G03720)"/>
    <property type="match status" value="1"/>
</dbReference>
<gene>
    <name evidence="7" type="ORF">B0T18DRAFT_390549</name>
</gene>
<organism evidence="7 8">
    <name type="scientific">Schizothecium vesticola</name>
    <dbReference type="NCBI Taxonomy" id="314040"/>
    <lineage>
        <taxon>Eukaryota</taxon>
        <taxon>Fungi</taxon>
        <taxon>Dikarya</taxon>
        <taxon>Ascomycota</taxon>
        <taxon>Pezizomycotina</taxon>
        <taxon>Sordariomycetes</taxon>
        <taxon>Sordariomycetidae</taxon>
        <taxon>Sordariales</taxon>
        <taxon>Schizotheciaceae</taxon>
        <taxon>Schizothecium</taxon>
    </lineage>
</organism>
<dbReference type="Gene3D" id="1.10.10.1740">
    <property type="entry name" value="Transmembrane protein 14-like"/>
    <property type="match status" value="1"/>
</dbReference>
<dbReference type="AlphaFoldDB" id="A0AA40K4X2"/>
<dbReference type="InterPro" id="IPR044890">
    <property type="entry name" value="TMEM14_sf"/>
</dbReference>
<dbReference type="GO" id="GO:0016020">
    <property type="term" value="C:membrane"/>
    <property type="evidence" value="ECO:0007669"/>
    <property type="project" value="UniProtKB-SubCell"/>
</dbReference>
<protein>
    <submittedName>
        <fullName evidence="7">Transmembrane proteins 14C-domain-containing protein</fullName>
    </submittedName>
</protein>
<comment type="subcellular location">
    <subcellularLocation>
        <location evidence="1">Membrane</location>
    </subcellularLocation>
</comment>
<evidence type="ECO:0000313" key="8">
    <source>
        <dbReference type="Proteomes" id="UP001172155"/>
    </source>
</evidence>
<evidence type="ECO:0000256" key="2">
    <source>
        <dbReference type="ARBA" id="ARBA00007590"/>
    </source>
</evidence>
<evidence type="ECO:0000256" key="1">
    <source>
        <dbReference type="ARBA" id="ARBA00004370"/>
    </source>
</evidence>
<dbReference type="PANTHER" id="PTHR12668">
    <property type="entry name" value="TRANSMEMBRANE PROTEIN 14, 15"/>
    <property type="match status" value="1"/>
</dbReference>
<keyword evidence="5 6" id="KW-0472">Membrane</keyword>
<dbReference type="InterPro" id="IPR005349">
    <property type="entry name" value="TMEM14"/>
</dbReference>
<keyword evidence="3 6" id="KW-0812">Transmembrane</keyword>
<dbReference type="EMBL" id="JAUKUD010000004">
    <property type="protein sequence ID" value="KAK0746039.1"/>
    <property type="molecule type" value="Genomic_DNA"/>
</dbReference>
<accession>A0AA40K4X2</accession>
<comment type="similarity">
    <text evidence="2">Belongs to the TMEM14 family.</text>
</comment>
<evidence type="ECO:0000256" key="3">
    <source>
        <dbReference type="ARBA" id="ARBA00022692"/>
    </source>
</evidence>